<sequence length="260" mass="27403">MARQVIDQTTIFPDGSIGEDAFTAFAKINEMTLELFAQSFNTFRTGLGVEWVSGTALRVLPGAAYVPSVQRIVALSADTIVPISGVPANTFAHLYLTATGAIEASTTAPSARYAGRARTKTGDASRRYVFSFRVGATDVQRFTHHAEAGLVFWVTSVNAAPFILASAVSATTATTISAANATPVTAVSVLLSILNYGNSGAYVLLSNSEGPVPPSGYLAVVGPGTGEPELPLDASRSYTYVFDGTGNGSFHRCRGYRFER</sequence>
<dbReference type="Proteomes" id="UP000077659">
    <property type="component" value="Unassembled WGS sequence"/>
</dbReference>
<evidence type="ECO:0000313" key="2">
    <source>
        <dbReference type="EMBL" id="OAG67714.1"/>
    </source>
</evidence>
<keyword evidence="4" id="KW-1185">Reference proteome</keyword>
<accession>A0A1A9MB08</accession>
<evidence type="ECO:0000313" key="4">
    <source>
        <dbReference type="Proteomes" id="UP001303614"/>
    </source>
</evidence>
<reference evidence="1 4" key="2">
    <citation type="submission" date="2023-12" db="EMBL/GenBank/DDBJ databases">
        <title>Genome sequencing of Xanthomonas floridensis.</title>
        <authorList>
            <person name="Greer S."/>
            <person name="Harrison J."/>
            <person name="Grant M."/>
            <person name="Vicente J."/>
            <person name="Studholme D."/>
        </authorList>
    </citation>
    <scope>NUCLEOTIDE SEQUENCE [LARGE SCALE GENOMIC DNA]</scope>
    <source>
        <strain evidence="1 4">WHRI 8848</strain>
    </source>
</reference>
<evidence type="ECO:0000313" key="3">
    <source>
        <dbReference type="Proteomes" id="UP000077659"/>
    </source>
</evidence>
<dbReference type="EMBL" id="LXNG01000014">
    <property type="protein sequence ID" value="OAG67714.1"/>
    <property type="molecule type" value="Genomic_DNA"/>
</dbReference>
<dbReference type="RefSeq" id="WP_064508864.1">
    <property type="nucleotide sequence ID" value="NZ_JAYFSN010000017.1"/>
</dbReference>
<dbReference type="EMBL" id="JAYFSO010000005">
    <property type="protein sequence ID" value="MEA5123317.1"/>
    <property type="molecule type" value="Genomic_DNA"/>
</dbReference>
<dbReference type="AlphaFoldDB" id="A0A1A9MB08"/>
<gene>
    <name evidence="2" type="ORF">A7D17_16125</name>
    <name evidence="1" type="ORF">VB146_05415</name>
</gene>
<name>A0A1A9MB08_9XANT</name>
<comment type="caution">
    <text evidence="2">The sequence shown here is derived from an EMBL/GenBank/DDBJ whole genome shotgun (WGS) entry which is preliminary data.</text>
</comment>
<proteinExistence type="predicted"/>
<organism evidence="2 3">
    <name type="scientific">Xanthomonas floridensis</name>
    <dbReference type="NCBI Taxonomy" id="1843580"/>
    <lineage>
        <taxon>Bacteria</taxon>
        <taxon>Pseudomonadati</taxon>
        <taxon>Pseudomonadota</taxon>
        <taxon>Gammaproteobacteria</taxon>
        <taxon>Lysobacterales</taxon>
        <taxon>Lysobacteraceae</taxon>
        <taxon>Xanthomonas</taxon>
    </lineage>
</organism>
<protein>
    <submittedName>
        <fullName evidence="2">Uncharacterized protein</fullName>
    </submittedName>
</protein>
<reference evidence="2 3" key="1">
    <citation type="submission" date="2016-05" db="EMBL/GenBank/DDBJ databases">
        <title>Pathogenic, phenotypic and molecular characterisation of Xanthomonas nasturtii sp. nov. and Xanthomonas floridensis sp. nov., new species of Xanthomonas associated with watercress production in Florida.</title>
        <authorList>
            <person name="Vicente J.G."/>
            <person name="Rothwell S."/>
            <person name="Holub E.B."/>
            <person name="Studholme D.J."/>
        </authorList>
    </citation>
    <scope>NUCLEOTIDE SEQUENCE [LARGE SCALE GENOMIC DNA]</scope>
    <source>
        <strain evidence="2 3">WHRI 8848</strain>
    </source>
</reference>
<evidence type="ECO:0000313" key="1">
    <source>
        <dbReference type="EMBL" id="MEA5123317.1"/>
    </source>
</evidence>
<dbReference type="OrthoDB" id="6048609at2"/>
<dbReference type="STRING" id="1843580.A7D17_16125"/>
<dbReference type="Proteomes" id="UP001303614">
    <property type="component" value="Unassembled WGS sequence"/>
</dbReference>